<evidence type="ECO:0000313" key="2">
    <source>
        <dbReference type="Proteomes" id="UP000318521"/>
    </source>
</evidence>
<reference evidence="1 2" key="1">
    <citation type="submission" date="2019-07" db="EMBL/GenBank/DDBJ databases">
        <authorList>
            <person name="Park Y.J."/>
            <person name="Jeong S.E."/>
            <person name="Jung H.S."/>
        </authorList>
    </citation>
    <scope>NUCLEOTIDE SEQUENCE [LARGE SCALE GENOMIC DNA]</scope>
    <source>
        <strain evidence="2">P16(2019)</strain>
    </source>
</reference>
<keyword evidence="2" id="KW-1185">Reference proteome</keyword>
<dbReference type="AlphaFoldDB" id="A0A553ZZZ2"/>
<organism evidence="1 2">
    <name type="scientific">Alkalicoccobacillus porphyridii</name>
    <dbReference type="NCBI Taxonomy" id="2597270"/>
    <lineage>
        <taxon>Bacteria</taxon>
        <taxon>Bacillati</taxon>
        <taxon>Bacillota</taxon>
        <taxon>Bacilli</taxon>
        <taxon>Bacillales</taxon>
        <taxon>Bacillaceae</taxon>
        <taxon>Alkalicoccobacillus</taxon>
    </lineage>
</organism>
<gene>
    <name evidence="1" type="ORF">FN960_08340</name>
</gene>
<accession>A0A553ZZZ2</accession>
<proteinExistence type="predicted"/>
<comment type="caution">
    <text evidence="1">The sequence shown here is derived from an EMBL/GenBank/DDBJ whole genome shotgun (WGS) entry which is preliminary data.</text>
</comment>
<name>A0A553ZZZ2_9BACI</name>
<sequence>MRENQHHAIEMLQRVDKALRTVEQHIHVNMQTMSAQQFIAAKRSLQNARADYEEATSYYTAGSFK</sequence>
<evidence type="ECO:0000313" key="1">
    <source>
        <dbReference type="EMBL" id="TSB47017.1"/>
    </source>
</evidence>
<dbReference type="EMBL" id="VLXZ01000004">
    <property type="protein sequence ID" value="TSB47017.1"/>
    <property type="molecule type" value="Genomic_DNA"/>
</dbReference>
<protein>
    <submittedName>
        <fullName evidence="1">Uncharacterized protein</fullName>
    </submittedName>
</protein>
<dbReference type="Proteomes" id="UP000318521">
    <property type="component" value="Unassembled WGS sequence"/>
</dbReference>
<dbReference type="RefSeq" id="WP_143848247.1">
    <property type="nucleotide sequence ID" value="NZ_VLXZ01000004.1"/>
</dbReference>